<evidence type="ECO:0000256" key="2">
    <source>
        <dbReference type="ARBA" id="ARBA00023043"/>
    </source>
</evidence>
<name>A0AAQ3RA77_9PEZI</name>
<dbReference type="InterPro" id="IPR017946">
    <property type="entry name" value="PLC-like_Pdiesterase_TIM-brl"/>
</dbReference>
<dbReference type="Proteomes" id="UP001303373">
    <property type="component" value="Chromosome 5"/>
</dbReference>
<dbReference type="InterPro" id="IPR014807">
    <property type="entry name" value="Coa1"/>
</dbReference>
<keyword evidence="2 3" id="KW-0040">ANK repeat</keyword>
<dbReference type="GO" id="GO:0006629">
    <property type="term" value="P:lipid metabolic process"/>
    <property type="evidence" value="ECO:0007669"/>
    <property type="project" value="InterPro"/>
</dbReference>
<dbReference type="PROSITE" id="PS50297">
    <property type="entry name" value="ANK_REP_REGION"/>
    <property type="match status" value="2"/>
</dbReference>
<feature type="repeat" description="ANK" evidence="3">
    <location>
        <begin position="510"/>
        <end position="542"/>
    </location>
</feature>
<dbReference type="GO" id="GO:0033617">
    <property type="term" value="P:mitochondrial respiratory chain complex IV assembly"/>
    <property type="evidence" value="ECO:0007669"/>
    <property type="project" value="InterPro"/>
</dbReference>
<dbReference type="PROSITE" id="PS51382">
    <property type="entry name" value="SPX"/>
    <property type="match status" value="1"/>
</dbReference>
<feature type="domain" description="SPX" evidence="5">
    <location>
        <begin position="187"/>
        <end position="351"/>
    </location>
</feature>
<evidence type="ECO:0008006" key="9">
    <source>
        <dbReference type="Google" id="ProtNLM"/>
    </source>
</evidence>
<evidence type="ECO:0000256" key="3">
    <source>
        <dbReference type="PROSITE-ProRule" id="PRU00023"/>
    </source>
</evidence>
<proteinExistence type="predicted"/>
<organism evidence="7 8">
    <name type="scientific">Acrodontium crateriforme</name>
    <dbReference type="NCBI Taxonomy" id="150365"/>
    <lineage>
        <taxon>Eukaryota</taxon>
        <taxon>Fungi</taxon>
        <taxon>Dikarya</taxon>
        <taxon>Ascomycota</taxon>
        <taxon>Pezizomycotina</taxon>
        <taxon>Dothideomycetes</taxon>
        <taxon>Dothideomycetidae</taxon>
        <taxon>Mycosphaerellales</taxon>
        <taxon>Teratosphaeriaceae</taxon>
        <taxon>Acrodontium</taxon>
    </lineage>
</organism>
<dbReference type="Gene3D" id="3.20.20.190">
    <property type="entry name" value="Phosphatidylinositol (PI) phosphodiesterase"/>
    <property type="match status" value="1"/>
</dbReference>
<dbReference type="InterPro" id="IPR036770">
    <property type="entry name" value="Ankyrin_rpt-contain_sf"/>
</dbReference>
<evidence type="ECO:0000313" key="8">
    <source>
        <dbReference type="Proteomes" id="UP001303373"/>
    </source>
</evidence>
<dbReference type="Pfam" id="PF13637">
    <property type="entry name" value="Ank_4"/>
    <property type="match status" value="1"/>
</dbReference>
<evidence type="ECO:0000313" key="7">
    <source>
        <dbReference type="EMBL" id="WPH01005.1"/>
    </source>
</evidence>
<dbReference type="Pfam" id="PF03009">
    <property type="entry name" value="GDPD"/>
    <property type="match status" value="1"/>
</dbReference>
<dbReference type="Pfam" id="PF12796">
    <property type="entry name" value="Ank_2"/>
    <property type="match status" value="1"/>
</dbReference>
<dbReference type="InterPro" id="IPR002110">
    <property type="entry name" value="Ankyrin_rpt"/>
</dbReference>
<feature type="domain" description="GP-PDE" evidence="6">
    <location>
        <begin position="894"/>
        <end position="1202"/>
    </location>
</feature>
<feature type="region of interest" description="Disordered" evidence="4">
    <location>
        <begin position="19"/>
        <end position="39"/>
    </location>
</feature>
<dbReference type="SUPFAM" id="SSF51695">
    <property type="entry name" value="PLC-like phosphodiesterases"/>
    <property type="match status" value="1"/>
</dbReference>
<dbReference type="GO" id="GO:0008081">
    <property type="term" value="F:phosphoric diester hydrolase activity"/>
    <property type="evidence" value="ECO:0007669"/>
    <property type="project" value="InterPro"/>
</dbReference>
<keyword evidence="8" id="KW-1185">Reference proteome</keyword>
<gene>
    <name evidence="7" type="ORF">R9X50_00383900</name>
</gene>
<dbReference type="Pfam" id="PF08695">
    <property type="entry name" value="Coa1"/>
    <property type="match status" value="1"/>
</dbReference>
<dbReference type="Pfam" id="PF03105">
    <property type="entry name" value="SPX"/>
    <property type="match status" value="1"/>
</dbReference>
<dbReference type="AlphaFoldDB" id="A0AAQ3RA77"/>
<sequence>MFLRSRIRPATARNALRQNVSSRRTMVAAPRPGSGPLMERRADRALPSISNSNTKWLRSLPIFAAIMVASSLAIFNYQKTSSSVVNSTLYALRTNPEAREILGDEIYFASKIPWISGELNQLHGKIDISFWVKGTKTRGLMRFKSERKTRMGYFDTLEWSLIPEGGEKISLLQSEGNDPFQNVSGDKKFGKHIQKRQLDIPEYAASFVDYKALKKLIKKLSATPILPAHQVGANGEPLQDPQASLQANKATFFFRLERELEKVNTFYLQKEAELKLRLKTLLDKKRSLQSRATPASKLSSSYVTLDEGFRLFSNDLDKLQQFVEVNQTAFSKILKKWDKTSKSRTKELYLSRAVDVQPCFNRDVISDLSDQATSGVLELQAWAEGEKIAYTPAVELENKVQPANQDDLEIEGQVLQAVNAGNAGLVREWASRVMASDDAKERISRVFLYTINTAAASAQQVLYETKLIDFNYADQINERNCIHEAAVSGRVDVLQMALSNGANIRAPDVYGRIPLHYACMHGRAEAIQLLATAALDTVDVKDLDNFTPLIHGIVRSQLTSVQAMLQLGALANPSGAAEHIPLNLACQYGSVAIVEQILQYKPKILPDAEGLFPQHTVARFGGDPVILVMLRAYGVDMDQPDKLYAWTPIFHAASEGHLSCLQKLLDFHVNPNAIDEKDLSAMYYAAWEGHLDCMQLLAQEGALSRGIIVDQPMSVQLGLQPMAPLTGNTSAEAHFDPENIPSLILPPPIIPLRRYGHNFLDTTKTFIMLSFDEPNAGAIQFYRDSKYPAARLTISSKSSDLIPRNIPLPVQDDFKHISFQIENLEAFSIDFDIYPTFGSKVIARAAASSRVFDGKDSSSGGWHLELFDPRLRAIGRITFRFQVITPFHGIPLEITHFATYWKATSQIENHPSNLITGSSLSGDFMRLFIQVTRDGVPVLYSDWALPSSRNDLVSRMTYQEFETAGLEAGRGRGVVQGLTGSGIDQTNLAAAQRQIARSYASLADTLALMPAEVHLELHICYPNRREEKEKQLGPTQNINSVVDSVLTVVFEHARHLREVNEAPIRNFVFSSYNAEICTALNWKQPNYPVLLCNELGVAPNQAELSLSRKPGLPLMVSNCGRNSLSIKEAVRIAQSNNFMGLICTSRLLDLVPALVGAVKEAGLVLIADYSNDTKNQSPNVLGLTRGVDGLLMDNAVLRFKDTVEQ</sequence>
<evidence type="ECO:0000256" key="4">
    <source>
        <dbReference type="SAM" id="MobiDB-lite"/>
    </source>
</evidence>
<evidence type="ECO:0000259" key="6">
    <source>
        <dbReference type="PROSITE" id="PS51704"/>
    </source>
</evidence>
<dbReference type="InterPro" id="IPR030395">
    <property type="entry name" value="GP_PDE_dom"/>
</dbReference>
<dbReference type="PANTHER" id="PTHR28523">
    <property type="entry name" value="CYTOCHROME C OXIDASE ASSEMBLY FACTOR 1"/>
    <property type="match status" value="1"/>
</dbReference>
<accession>A0AAQ3RA77</accession>
<dbReference type="InterPro" id="IPR057506">
    <property type="entry name" value="C2_GPCPD1"/>
</dbReference>
<dbReference type="CDD" id="cd14483">
    <property type="entry name" value="SPX_PHO81_NUC-2_like"/>
    <property type="match status" value="1"/>
</dbReference>
<dbReference type="InterPro" id="IPR042432">
    <property type="entry name" value="Coa1_fungi"/>
</dbReference>
<dbReference type="Pfam" id="PF25329">
    <property type="entry name" value="C2_GDE1"/>
    <property type="match status" value="1"/>
</dbReference>
<keyword evidence="1" id="KW-0677">Repeat</keyword>
<dbReference type="SUPFAM" id="SSF48403">
    <property type="entry name" value="Ankyrin repeat"/>
    <property type="match status" value="1"/>
</dbReference>
<dbReference type="PANTHER" id="PTHR28523:SF1">
    <property type="entry name" value="CYTOCHROME C OXIDASE ASSEMBLY FACTOR 1"/>
    <property type="match status" value="1"/>
</dbReference>
<dbReference type="PROSITE" id="PS51704">
    <property type="entry name" value="GP_PDE"/>
    <property type="match status" value="1"/>
</dbReference>
<dbReference type="InterPro" id="IPR004331">
    <property type="entry name" value="SPX_dom"/>
</dbReference>
<dbReference type="SMART" id="SM00248">
    <property type="entry name" value="ANK"/>
    <property type="match status" value="7"/>
</dbReference>
<dbReference type="Gene3D" id="1.25.40.20">
    <property type="entry name" value="Ankyrin repeat-containing domain"/>
    <property type="match status" value="1"/>
</dbReference>
<evidence type="ECO:0000259" key="5">
    <source>
        <dbReference type="PROSITE" id="PS51382"/>
    </source>
</evidence>
<dbReference type="GO" id="GO:0005743">
    <property type="term" value="C:mitochondrial inner membrane"/>
    <property type="evidence" value="ECO:0007669"/>
    <property type="project" value="TreeGrafter"/>
</dbReference>
<protein>
    <recommendedName>
        <fullName evidence="9">Ankyrin repeat protein nuc-2</fullName>
    </recommendedName>
</protein>
<feature type="repeat" description="ANK" evidence="3">
    <location>
        <begin position="477"/>
        <end position="509"/>
    </location>
</feature>
<evidence type="ECO:0000256" key="1">
    <source>
        <dbReference type="ARBA" id="ARBA00022737"/>
    </source>
</evidence>
<reference evidence="7 8" key="1">
    <citation type="submission" date="2023-11" db="EMBL/GenBank/DDBJ databases">
        <title>An acidophilic fungus is an integral part of prey digestion in a carnivorous sundew plant.</title>
        <authorList>
            <person name="Tsai I.J."/>
        </authorList>
    </citation>
    <scope>NUCLEOTIDE SEQUENCE [LARGE SCALE GENOMIC DNA]</scope>
    <source>
        <strain evidence="7">169a</strain>
    </source>
</reference>
<dbReference type="PROSITE" id="PS50088">
    <property type="entry name" value="ANK_REPEAT"/>
    <property type="match status" value="2"/>
</dbReference>
<dbReference type="EMBL" id="CP138584">
    <property type="protein sequence ID" value="WPH01005.1"/>
    <property type="molecule type" value="Genomic_DNA"/>
</dbReference>